<dbReference type="Pfam" id="PF03958">
    <property type="entry name" value="Secretin_N"/>
    <property type="match status" value="1"/>
</dbReference>
<gene>
    <name evidence="11" type="ORF">DNJ96_09815</name>
</gene>
<dbReference type="AlphaFoldDB" id="A0A4Q9R893"/>
<evidence type="ECO:0000256" key="2">
    <source>
        <dbReference type="ARBA" id="ARBA00022448"/>
    </source>
</evidence>
<dbReference type="GO" id="GO:0009306">
    <property type="term" value="P:protein secretion"/>
    <property type="evidence" value="ECO:0007669"/>
    <property type="project" value="InterPro"/>
</dbReference>
<dbReference type="InterPro" id="IPR013355">
    <property type="entry name" value="Pilus_4_PilQ"/>
</dbReference>
<dbReference type="InterPro" id="IPR004846">
    <property type="entry name" value="T2SS/T3SS_dom"/>
</dbReference>
<keyword evidence="5" id="KW-0998">Cell outer membrane</keyword>
<dbReference type="PRINTS" id="PR00811">
    <property type="entry name" value="BCTERIALGSPD"/>
</dbReference>
<feature type="chain" id="PRO_5020280154" evidence="8">
    <location>
        <begin position="26"/>
        <end position="432"/>
    </location>
</feature>
<comment type="similarity">
    <text evidence="6">Belongs to the bacterial secretin family.</text>
</comment>
<keyword evidence="12" id="KW-1185">Reference proteome</keyword>
<feature type="domain" description="NolW-like" evidence="10">
    <location>
        <begin position="126"/>
        <end position="191"/>
    </location>
</feature>
<evidence type="ECO:0000256" key="1">
    <source>
        <dbReference type="ARBA" id="ARBA00004370"/>
    </source>
</evidence>
<evidence type="ECO:0000256" key="4">
    <source>
        <dbReference type="ARBA" id="ARBA00023136"/>
    </source>
</evidence>
<keyword evidence="4" id="KW-0472">Membrane</keyword>
<evidence type="ECO:0000313" key="11">
    <source>
        <dbReference type="EMBL" id="TBU96849.1"/>
    </source>
</evidence>
<reference evidence="11 12" key="1">
    <citation type="submission" date="2018-06" db="EMBL/GenBank/DDBJ databases">
        <title>Three novel Pseudomonas species isolated from symptomatic oak.</title>
        <authorList>
            <person name="Bueno-Gonzalez V."/>
            <person name="Brady C."/>
        </authorList>
    </citation>
    <scope>NUCLEOTIDE SEQUENCE [LARGE SCALE GENOMIC DNA]</scope>
    <source>
        <strain evidence="11 12">P17C</strain>
    </source>
</reference>
<name>A0A4Q9R893_9GAMM</name>
<feature type="signal peptide" evidence="8">
    <location>
        <begin position="1"/>
        <end position="25"/>
    </location>
</feature>
<protein>
    <submittedName>
        <fullName evidence="11">Uncharacterized protein</fullName>
    </submittedName>
</protein>
<dbReference type="EMBL" id="QJUP01000011">
    <property type="protein sequence ID" value="TBU96849.1"/>
    <property type="molecule type" value="Genomic_DNA"/>
</dbReference>
<evidence type="ECO:0000259" key="10">
    <source>
        <dbReference type="Pfam" id="PF03958"/>
    </source>
</evidence>
<dbReference type="PANTHER" id="PTHR30604">
    <property type="entry name" value="PROTEIN TRANSPORT PROTEIN HOFQ"/>
    <property type="match status" value="1"/>
</dbReference>
<dbReference type="Gene3D" id="3.30.1370.130">
    <property type="match status" value="1"/>
</dbReference>
<feature type="domain" description="Type II/III secretion system secretin-like" evidence="9">
    <location>
        <begin position="256"/>
        <end position="413"/>
    </location>
</feature>
<dbReference type="PANTHER" id="PTHR30604:SF1">
    <property type="entry name" value="DNA UTILIZATION PROTEIN HOFQ"/>
    <property type="match status" value="1"/>
</dbReference>
<dbReference type="InterPro" id="IPR005644">
    <property type="entry name" value="NolW-like"/>
</dbReference>
<comment type="caution">
    <text evidence="11">The sequence shown here is derived from an EMBL/GenBank/DDBJ whole genome shotgun (WGS) entry which is preliminary data.</text>
</comment>
<accession>A0A4Q9R893</accession>
<dbReference type="GO" id="GO:0009279">
    <property type="term" value="C:cell outer membrane"/>
    <property type="evidence" value="ECO:0007669"/>
    <property type="project" value="UniProtKB-SubCell"/>
</dbReference>
<keyword evidence="3 8" id="KW-0732">Signal</keyword>
<organism evidence="11 12">
    <name type="scientific">Stutzerimonas kirkiae</name>
    <dbReference type="NCBI Taxonomy" id="2211392"/>
    <lineage>
        <taxon>Bacteria</taxon>
        <taxon>Pseudomonadati</taxon>
        <taxon>Pseudomonadota</taxon>
        <taxon>Gammaproteobacteria</taxon>
        <taxon>Pseudomonadales</taxon>
        <taxon>Pseudomonadaceae</taxon>
        <taxon>Stutzerimonas</taxon>
    </lineage>
</organism>
<comment type="subcellular location">
    <subcellularLocation>
        <location evidence="7">Cell outer membrane</location>
    </subcellularLocation>
    <subcellularLocation>
        <location evidence="1">Membrane</location>
    </subcellularLocation>
</comment>
<evidence type="ECO:0000259" key="9">
    <source>
        <dbReference type="Pfam" id="PF00263"/>
    </source>
</evidence>
<dbReference type="Proteomes" id="UP000292639">
    <property type="component" value="Unassembled WGS sequence"/>
</dbReference>
<dbReference type="Gene3D" id="3.30.1370.120">
    <property type="match status" value="1"/>
</dbReference>
<dbReference type="InterPro" id="IPR038591">
    <property type="entry name" value="NolW-like_sf"/>
</dbReference>
<evidence type="ECO:0000256" key="5">
    <source>
        <dbReference type="ARBA" id="ARBA00023237"/>
    </source>
</evidence>
<keyword evidence="2 7" id="KW-0813">Transport</keyword>
<evidence type="ECO:0000256" key="8">
    <source>
        <dbReference type="SAM" id="SignalP"/>
    </source>
</evidence>
<proteinExistence type="inferred from homology"/>
<dbReference type="Pfam" id="PF00263">
    <property type="entry name" value="Secretin"/>
    <property type="match status" value="1"/>
</dbReference>
<evidence type="ECO:0000256" key="3">
    <source>
        <dbReference type="ARBA" id="ARBA00022729"/>
    </source>
</evidence>
<sequence length="432" mass="45250">MAQVRVAMKKSLALVVALFCATAAAESPRVTLNNQDIDIRVAIPLLADFCGRSILLGPSVQGAVSMNFQNVDCDTAISMLLSSNGLAGRYFGDVFVVTAMNDVVSTGRDEASYRIHSELSGEVVREVLPVVHARAAAVAELFRASYLGAADLPGLSIAVDERTNAIFAALPAPFIDSLRGVIAAVDVPVRQVVIEASIVEANTDWSKNLGVRWTSSASAGNWTGSTSTAVAAASASTFGGFGYLSSSLSLEMQLSAMESSGQGDVVSRPTVLTLDRETATILRGTEIPYQQSAGDGATSVQFKRAALSLTVTPAIAPDSAVVMHVAINRDTPDYGAAINGVPPVSTNQLDAKIRIADGQTVVLGGVYTGSRQAGVDGVPVLSKIPGIGRLFKRRSDSREKSELLIFLTPRVIDPGATAGRPVANVDPRMELF</sequence>
<evidence type="ECO:0000313" key="12">
    <source>
        <dbReference type="Proteomes" id="UP000292639"/>
    </source>
</evidence>
<dbReference type="NCBIfam" id="TIGR02515">
    <property type="entry name" value="IV_pilus_PilQ"/>
    <property type="match status" value="1"/>
</dbReference>
<evidence type="ECO:0000256" key="6">
    <source>
        <dbReference type="RuleBase" id="RU004003"/>
    </source>
</evidence>
<dbReference type="InterPro" id="IPR001775">
    <property type="entry name" value="GspD/PilQ"/>
</dbReference>
<dbReference type="InterPro" id="IPR051808">
    <property type="entry name" value="Type_IV_pilus_biogenesis"/>
</dbReference>
<evidence type="ECO:0000256" key="7">
    <source>
        <dbReference type="RuleBase" id="RU004004"/>
    </source>
</evidence>